<proteinExistence type="predicted"/>
<dbReference type="Proteomes" id="UP000053766">
    <property type="component" value="Unassembled WGS sequence"/>
</dbReference>
<keyword evidence="2" id="KW-1185">Reference proteome</keyword>
<organism evidence="1 2">
    <name type="scientific">Dictyocaulus viviparus</name>
    <name type="common">Bovine lungworm</name>
    <dbReference type="NCBI Taxonomy" id="29172"/>
    <lineage>
        <taxon>Eukaryota</taxon>
        <taxon>Metazoa</taxon>
        <taxon>Ecdysozoa</taxon>
        <taxon>Nematoda</taxon>
        <taxon>Chromadorea</taxon>
        <taxon>Rhabditida</taxon>
        <taxon>Rhabditina</taxon>
        <taxon>Rhabditomorpha</taxon>
        <taxon>Strongyloidea</taxon>
        <taxon>Metastrongylidae</taxon>
        <taxon>Dictyocaulus</taxon>
    </lineage>
</organism>
<accession>A0A0D8XM07</accession>
<reference evidence="2" key="2">
    <citation type="journal article" date="2016" name="Sci. Rep.">
        <title>Dictyocaulus viviparus genome, variome and transcriptome elucidate lungworm biology and support future intervention.</title>
        <authorList>
            <person name="McNulty S.N."/>
            <person name="Strube C."/>
            <person name="Rosa B.A."/>
            <person name="Martin J.C."/>
            <person name="Tyagi R."/>
            <person name="Choi Y.J."/>
            <person name="Wang Q."/>
            <person name="Hallsworth Pepin K."/>
            <person name="Zhang X."/>
            <person name="Ozersky P."/>
            <person name="Wilson R.K."/>
            <person name="Sternberg P.W."/>
            <person name="Gasser R.B."/>
            <person name="Mitreva M."/>
        </authorList>
    </citation>
    <scope>NUCLEOTIDE SEQUENCE [LARGE SCALE GENOMIC DNA]</scope>
    <source>
        <strain evidence="2">HannoverDv2000</strain>
    </source>
</reference>
<evidence type="ECO:0000313" key="1">
    <source>
        <dbReference type="EMBL" id="KJH45575.1"/>
    </source>
</evidence>
<evidence type="ECO:0000313" key="2">
    <source>
        <dbReference type="Proteomes" id="UP000053766"/>
    </source>
</evidence>
<name>A0A0D8XM07_DICVI</name>
<dbReference type="AlphaFoldDB" id="A0A0D8XM07"/>
<sequence>MFSINITYQTFASHCHDGVITFSYDLYFLIMIGLPSSFHLVAEDLYEDAVLLITLINRIDVKVTSSHVNNVIV</sequence>
<dbReference type="EMBL" id="KN716400">
    <property type="protein sequence ID" value="KJH45575.1"/>
    <property type="molecule type" value="Genomic_DNA"/>
</dbReference>
<gene>
    <name evidence="1" type="ORF">DICVIV_08379</name>
</gene>
<protein>
    <submittedName>
        <fullName evidence="1">Uncharacterized protein</fullName>
    </submittedName>
</protein>
<reference evidence="1 2" key="1">
    <citation type="submission" date="2013-11" db="EMBL/GenBank/DDBJ databases">
        <title>Draft genome of the bovine lungworm Dictyocaulus viviparus.</title>
        <authorList>
            <person name="Mitreva M."/>
        </authorList>
    </citation>
    <scope>NUCLEOTIDE SEQUENCE [LARGE SCALE GENOMIC DNA]</scope>
    <source>
        <strain evidence="1 2">HannoverDv2000</strain>
    </source>
</reference>